<accession>K2AD25</accession>
<feature type="transmembrane region" description="Helical" evidence="1">
    <location>
        <begin position="27"/>
        <end position="50"/>
    </location>
</feature>
<comment type="caution">
    <text evidence="2">The sequence shown here is derived from an EMBL/GenBank/DDBJ whole genome shotgun (WGS) entry which is preliminary data.</text>
</comment>
<keyword evidence="1" id="KW-0472">Membrane</keyword>
<dbReference type="EMBL" id="AMFJ01021660">
    <property type="protein sequence ID" value="EKD65935.1"/>
    <property type="molecule type" value="Genomic_DNA"/>
</dbReference>
<dbReference type="PANTHER" id="PTHR37938">
    <property type="entry name" value="BLL0215 PROTEIN"/>
    <property type="match status" value="1"/>
</dbReference>
<protein>
    <submittedName>
        <fullName evidence="2">Uncharacterized protein</fullName>
    </submittedName>
</protein>
<name>K2AD25_9BACT</name>
<feature type="transmembrane region" description="Helical" evidence="1">
    <location>
        <begin position="62"/>
        <end position="82"/>
    </location>
</feature>
<evidence type="ECO:0000313" key="2">
    <source>
        <dbReference type="EMBL" id="EKD65935.1"/>
    </source>
</evidence>
<dbReference type="AlphaFoldDB" id="K2AD25"/>
<reference evidence="2" key="1">
    <citation type="journal article" date="2012" name="Science">
        <title>Fermentation, hydrogen, and sulfur metabolism in multiple uncultivated bacterial phyla.</title>
        <authorList>
            <person name="Wrighton K.C."/>
            <person name="Thomas B.C."/>
            <person name="Sharon I."/>
            <person name="Miller C.S."/>
            <person name="Castelle C.J."/>
            <person name="VerBerkmoes N.C."/>
            <person name="Wilkins M.J."/>
            <person name="Hettich R.L."/>
            <person name="Lipton M.S."/>
            <person name="Williams K.H."/>
            <person name="Long P.E."/>
            <person name="Banfield J.F."/>
        </authorList>
    </citation>
    <scope>NUCLEOTIDE SEQUENCE [LARGE SCALE GENOMIC DNA]</scope>
</reference>
<sequence length="190" mass="22391">MNNAINSINVDNLRAWESPRLVLKRHWIVFIYTFFYIFFLVFSSFALLFFFESISFIIPGSIIYLLLVMYLSIFSIFIYINWINNELDLFIITNKRIIWIEQLSFLNRTVSECSLEDVQEVNGLTKWLLANLMNFGTITIHTASEKSDFNMNIVPEPLENSRNILNIIEECRATNKIEFAKIEKNIHNSN</sequence>
<organism evidence="2">
    <name type="scientific">uncultured bacterium</name>
    <name type="common">gcode 4</name>
    <dbReference type="NCBI Taxonomy" id="1234023"/>
    <lineage>
        <taxon>Bacteria</taxon>
        <taxon>environmental samples</taxon>
    </lineage>
</organism>
<gene>
    <name evidence="2" type="ORF">ACD_49C00074G0012</name>
</gene>
<keyword evidence="1" id="KW-0812">Transmembrane</keyword>
<proteinExistence type="predicted"/>
<keyword evidence="1" id="KW-1133">Transmembrane helix</keyword>
<evidence type="ECO:0000256" key="1">
    <source>
        <dbReference type="SAM" id="Phobius"/>
    </source>
</evidence>
<dbReference type="PANTHER" id="PTHR37938:SF1">
    <property type="entry name" value="BLL0215 PROTEIN"/>
    <property type="match status" value="1"/>
</dbReference>